<comment type="caution">
    <text evidence="1">The sequence shown here is derived from an EMBL/GenBank/DDBJ whole genome shotgun (WGS) entry which is preliminary data.</text>
</comment>
<reference evidence="1 2" key="2">
    <citation type="journal article" date="2022" name="Mol. Ecol. Resour.">
        <title>The genomes of chicory, endive, great burdock and yacon provide insights into Asteraceae paleo-polyploidization history and plant inulin production.</title>
        <authorList>
            <person name="Fan W."/>
            <person name="Wang S."/>
            <person name="Wang H."/>
            <person name="Wang A."/>
            <person name="Jiang F."/>
            <person name="Liu H."/>
            <person name="Zhao H."/>
            <person name="Xu D."/>
            <person name="Zhang Y."/>
        </authorList>
    </citation>
    <scope>NUCLEOTIDE SEQUENCE [LARGE SCALE GENOMIC DNA]</scope>
    <source>
        <strain evidence="2">cv. Niubang</strain>
    </source>
</reference>
<evidence type="ECO:0000313" key="2">
    <source>
        <dbReference type="Proteomes" id="UP001055879"/>
    </source>
</evidence>
<sequence length="83" mass="9463">MSLKSTFRKKKDAAKEMDEKISSAEFALVQSDQENASLSSNIVQSLQRALEEKKAVQVEAKNAERAAMRSFHEKLPSFKYIQR</sequence>
<gene>
    <name evidence="1" type="ORF">L6452_22666</name>
</gene>
<accession>A0ACB9B1A1</accession>
<dbReference type="EMBL" id="CM042053">
    <property type="protein sequence ID" value="KAI3715680.1"/>
    <property type="molecule type" value="Genomic_DNA"/>
</dbReference>
<reference evidence="2" key="1">
    <citation type="journal article" date="2022" name="Mol. Ecol. Resour.">
        <title>The genomes of chicory, endive, great burdock and yacon provide insights into Asteraceae palaeo-polyploidization history and plant inulin production.</title>
        <authorList>
            <person name="Fan W."/>
            <person name="Wang S."/>
            <person name="Wang H."/>
            <person name="Wang A."/>
            <person name="Jiang F."/>
            <person name="Liu H."/>
            <person name="Zhao H."/>
            <person name="Xu D."/>
            <person name="Zhang Y."/>
        </authorList>
    </citation>
    <scope>NUCLEOTIDE SEQUENCE [LARGE SCALE GENOMIC DNA]</scope>
    <source>
        <strain evidence="2">cv. Niubang</strain>
    </source>
</reference>
<organism evidence="1 2">
    <name type="scientific">Arctium lappa</name>
    <name type="common">Greater burdock</name>
    <name type="synonym">Lappa major</name>
    <dbReference type="NCBI Taxonomy" id="4217"/>
    <lineage>
        <taxon>Eukaryota</taxon>
        <taxon>Viridiplantae</taxon>
        <taxon>Streptophyta</taxon>
        <taxon>Embryophyta</taxon>
        <taxon>Tracheophyta</taxon>
        <taxon>Spermatophyta</taxon>
        <taxon>Magnoliopsida</taxon>
        <taxon>eudicotyledons</taxon>
        <taxon>Gunneridae</taxon>
        <taxon>Pentapetalae</taxon>
        <taxon>asterids</taxon>
        <taxon>campanulids</taxon>
        <taxon>Asterales</taxon>
        <taxon>Asteraceae</taxon>
        <taxon>Carduoideae</taxon>
        <taxon>Cardueae</taxon>
        <taxon>Arctiinae</taxon>
        <taxon>Arctium</taxon>
    </lineage>
</organism>
<name>A0ACB9B1A1_ARCLA</name>
<dbReference type="Proteomes" id="UP001055879">
    <property type="component" value="Linkage Group LG07"/>
</dbReference>
<evidence type="ECO:0000313" key="1">
    <source>
        <dbReference type="EMBL" id="KAI3715680.1"/>
    </source>
</evidence>
<protein>
    <submittedName>
        <fullName evidence="1">Uncharacterized protein</fullName>
    </submittedName>
</protein>
<keyword evidence="2" id="KW-1185">Reference proteome</keyword>
<proteinExistence type="predicted"/>